<protein>
    <recommendedName>
        <fullName evidence="3">Phosphoglycerate mutase</fullName>
    </recommendedName>
</protein>
<organism evidence="1 2">
    <name type="scientific">Clostridium drakei</name>
    <dbReference type="NCBI Taxonomy" id="332101"/>
    <lineage>
        <taxon>Bacteria</taxon>
        <taxon>Bacillati</taxon>
        <taxon>Bacillota</taxon>
        <taxon>Clostridia</taxon>
        <taxon>Eubacteriales</taxon>
        <taxon>Clostridiaceae</taxon>
        <taxon>Clostridium</taxon>
    </lineage>
</organism>
<dbReference type="Gene3D" id="3.40.50.1240">
    <property type="entry name" value="Phosphoglycerate mutase-like"/>
    <property type="match status" value="1"/>
</dbReference>
<gene>
    <name evidence="1" type="ORF">B9W14_10565</name>
</gene>
<dbReference type="KEGG" id="cdrk:B9W14_10565"/>
<dbReference type="InterPro" id="IPR013078">
    <property type="entry name" value="His_Pase_superF_clade-1"/>
</dbReference>
<dbReference type="OrthoDB" id="1680942at2"/>
<sequence length="182" mass="21538">MKIGLVRHFKVDLKRNSFMSSKTYNEYMNKYEETRVIPNELVIDKIWDKCYCSSMERAITTAKTIYHGNIIVTNKLVEISFTAIINTKLPLPYYFWTFINRIAWFRNHISQPEGRTKTLKRLNEIVDEILQQKDKDKDILIVSHAGALYEIRKILRRKGFKGHNFIKARNGKLYVMENDSLS</sequence>
<dbReference type="Pfam" id="PF00300">
    <property type="entry name" value="His_Phos_1"/>
    <property type="match status" value="1"/>
</dbReference>
<dbReference type="AlphaFoldDB" id="A0A2U8DQJ2"/>
<dbReference type="Proteomes" id="UP000244910">
    <property type="component" value="Chromosome"/>
</dbReference>
<keyword evidence="2" id="KW-1185">Reference proteome</keyword>
<dbReference type="EMBL" id="CP020953">
    <property type="protein sequence ID" value="AWI04920.1"/>
    <property type="molecule type" value="Genomic_DNA"/>
</dbReference>
<reference evidence="2" key="1">
    <citation type="submission" date="2017-04" db="EMBL/GenBank/DDBJ databases">
        <authorList>
            <person name="Song Y."/>
            <person name="Cho B.-K."/>
        </authorList>
    </citation>
    <scope>NUCLEOTIDE SEQUENCE [LARGE SCALE GENOMIC DNA]</scope>
    <source>
        <strain evidence="2">SL1</strain>
    </source>
</reference>
<evidence type="ECO:0000313" key="2">
    <source>
        <dbReference type="Proteomes" id="UP000244910"/>
    </source>
</evidence>
<name>A0A2U8DQJ2_9CLOT</name>
<dbReference type="RefSeq" id="WP_032075986.1">
    <property type="nucleotide sequence ID" value="NZ_CP020953.1"/>
</dbReference>
<dbReference type="SUPFAM" id="SSF53254">
    <property type="entry name" value="Phosphoglycerate mutase-like"/>
    <property type="match status" value="1"/>
</dbReference>
<proteinExistence type="predicted"/>
<dbReference type="InterPro" id="IPR029033">
    <property type="entry name" value="His_PPase_superfam"/>
</dbReference>
<evidence type="ECO:0000313" key="1">
    <source>
        <dbReference type="EMBL" id="AWI04920.1"/>
    </source>
</evidence>
<evidence type="ECO:0008006" key="3">
    <source>
        <dbReference type="Google" id="ProtNLM"/>
    </source>
</evidence>
<accession>A0A2U8DQJ2</accession>